<dbReference type="Pfam" id="PF03354">
    <property type="entry name" value="TerL_ATPase"/>
    <property type="match status" value="1"/>
</dbReference>
<dbReference type="EMBL" id="JAUSUF010000002">
    <property type="protein sequence ID" value="MDQ0149222.1"/>
    <property type="molecule type" value="Genomic_DNA"/>
</dbReference>
<protein>
    <submittedName>
        <fullName evidence="4">Phage terminase large subunit-like protein</fullName>
    </submittedName>
</protein>
<evidence type="ECO:0000256" key="1">
    <source>
        <dbReference type="SAM" id="Phobius"/>
    </source>
</evidence>
<dbReference type="InterPro" id="IPR046462">
    <property type="entry name" value="TerL_nuclease"/>
</dbReference>
<evidence type="ECO:0000259" key="3">
    <source>
        <dbReference type="Pfam" id="PF20441"/>
    </source>
</evidence>
<dbReference type="InterPro" id="IPR027417">
    <property type="entry name" value="P-loop_NTPase"/>
</dbReference>
<keyword evidence="1" id="KW-0472">Membrane</keyword>
<dbReference type="PANTHER" id="PTHR41287">
    <property type="match status" value="1"/>
</dbReference>
<keyword evidence="1" id="KW-0812">Transmembrane</keyword>
<keyword evidence="1" id="KW-1133">Transmembrane helix</keyword>
<comment type="caution">
    <text evidence="4">The sequence shown here is derived from an EMBL/GenBank/DDBJ whole genome shotgun (WGS) entry which is preliminary data.</text>
</comment>
<dbReference type="InterPro" id="IPR005021">
    <property type="entry name" value="Terminase_largesu-like"/>
</dbReference>
<keyword evidence="5" id="KW-1185">Reference proteome</keyword>
<sequence length="557" mass="65649">MINQKLLDKLIEENKINQNLMLDKINKQMEDKWNDDKYYFDIVECKKIYKYISLLKNDKGTSRKFKILRFQFEIIVEILCVKRKKDNLRRFREAHINVARKNSKSFLVGIIMSYIFFMQKNIFGALFIITGNTTKQATELYNTFKCFVNSNKALRRRCKITDSKKEIIRKDNKNKLIVLSNDGGGADSYSVYSFACDEVHEYKSDEIYGKLKTGTGQWDEPLAITLTTASSGENKFNLEMQLYTVAKNIEEEKGEDETFYYKIYEADKECEIDDVRQWFKANPALGLFRKIDDIVNLCNRVKLMPLQENMFRRMFLNQHVATDHIKNAINMELWEQCIQDIKIEDFEGEKCWCGLDLSSQHDITGFVQVFYRENDDKYYVFPHLFTARDTVVEREEKDKNPYSTWIKNGELIATEGRYIKFNDMLDYMNNLSNEYNFEKLGFDRFGSPTIMNVLEKEWDIVPLGQGTITMTTFIKDFENLLIDNRIVIARNNLFDFMASNCIAVYNEQMDCKYSKKKSKFKIDGIIAMLMALGLAIEDNEVEHYDPFEAMKTMDCWK</sequence>
<dbReference type="Gene3D" id="3.40.50.300">
    <property type="entry name" value="P-loop containing nucleotide triphosphate hydrolases"/>
    <property type="match status" value="1"/>
</dbReference>
<evidence type="ECO:0000259" key="2">
    <source>
        <dbReference type="Pfam" id="PF03354"/>
    </source>
</evidence>
<evidence type="ECO:0000313" key="4">
    <source>
        <dbReference type="EMBL" id="MDQ0149222.1"/>
    </source>
</evidence>
<dbReference type="RefSeq" id="WP_307484373.1">
    <property type="nucleotide sequence ID" value="NZ_JAUSUF010000002.1"/>
</dbReference>
<dbReference type="Proteomes" id="UP001228504">
    <property type="component" value="Unassembled WGS sequence"/>
</dbReference>
<feature type="domain" description="Terminase large subunit-like endonuclease" evidence="3">
    <location>
        <begin position="255"/>
        <end position="537"/>
    </location>
</feature>
<feature type="domain" description="Terminase large subunit-like ATPase" evidence="2">
    <location>
        <begin position="85"/>
        <end position="233"/>
    </location>
</feature>
<feature type="transmembrane region" description="Helical" evidence="1">
    <location>
        <begin position="106"/>
        <end position="129"/>
    </location>
</feature>
<name>A0ABT9USC7_9FIRM</name>
<reference evidence="4 5" key="1">
    <citation type="submission" date="2023-07" db="EMBL/GenBank/DDBJ databases">
        <title>Genomic Encyclopedia of Type Strains, Phase IV (KMG-IV): sequencing the most valuable type-strain genomes for metagenomic binning, comparative biology and taxonomic classification.</title>
        <authorList>
            <person name="Goeker M."/>
        </authorList>
    </citation>
    <scope>NUCLEOTIDE SEQUENCE [LARGE SCALE GENOMIC DNA]</scope>
    <source>
        <strain evidence="4 5">DSM 20694</strain>
    </source>
</reference>
<dbReference type="InterPro" id="IPR046461">
    <property type="entry name" value="TerL_ATPase"/>
</dbReference>
<gene>
    <name evidence="4" type="ORF">J2S18_001152</name>
</gene>
<organism evidence="4 5">
    <name type="scientific">Eubacterium multiforme</name>
    <dbReference type="NCBI Taxonomy" id="83339"/>
    <lineage>
        <taxon>Bacteria</taxon>
        <taxon>Bacillati</taxon>
        <taxon>Bacillota</taxon>
        <taxon>Clostridia</taxon>
        <taxon>Eubacteriales</taxon>
        <taxon>Eubacteriaceae</taxon>
        <taxon>Eubacterium</taxon>
    </lineage>
</organism>
<dbReference type="PANTHER" id="PTHR41287:SF1">
    <property type="entry name" value="PROTEIN YMFN"/>
    <property type="match status" value="1"/>
</dbReference>
<evidence type="ECO:0000313" key="5">
    <source>
        <dbReference type="Proteomes" id="UP001228504"/>
    </source>
</evidence>
<accession>A0ABT9USC7</accession>
<dbReference type="Pfam" id="PF20441">
    <property type="entry name" value="TerL_nuclease"/>
    <property type="match status" value="1"/>
</dbReference>
<proteinExistence type="predicted"/>